<evidence type="ECO:0000313" key="2">
    <source>
        <dbReference type="EMBL" id="TKA44306.1"/>
    </source>
</evidence>
<protein>
    <submittedName>
        <fullName evidence="2">Uncharacterized protein</fullName>
    </submittedName>
</protein>
<comment type="caution">
    <text evidence="2">The sequence shown here is derived from an EMBL/GenBank/DDBJ whole genome shotgun (WGS) entry which is preliminary data.</text>
</comment>
<gene>
    <name evidence="2" type="ORF">B0A54_05049</name>
</gene>
<dbReference type="Proteomes" id="UP000310066">
    <property type="component" value="Unassembled WGS sequence"/>
</dbReference>
<sequence length="84" mass="8812">MPSILAIIKQCLPCIPAAPKRSDAPPRSDSGAERGAEDGEGSERAPRIDVVRFGGNAAHWARWTDFALRFGPGGSVPAAASGRR</sequence>
<evidence type="ECO:0000256" key="1">
    <source>
        <dbReference type="SAM" id="MobiDB-lite"/>
    </source>
</evidence>
<reference evidence="2 3" key="1">
    <citation type="submission" date="2017-03" db="EMBL/GenBank/DDBJ databases">
        <title>Genomes of endolithic fungi from Antarctica.</title>
        <authorList>
            <person name="Coleine C."/>
            <person name="Masonjones S."/>
            <person name="Stajich J.E."/>
        </authorList>
    </citation>
    <scope>NUCLEOTIDE SEQUENCE [LARGE SCALE GENOMIC DNA]</scope>
    <source>
        <strain evidence="2 3">CCFEE 5311</strain>
    </source>
</reference>
<dbReference type="AlphaFoldDB" id="A0A4U0V8L9"/>
<feature type="region of interest" description="Disordered" evidence="1">
    <location>
        <begin position="16"/>
        <end position="48"/>
    </location>
</feature>
<dbReference type="EMBL" id="NAJP01000015">
    <property type="protein sequence ID" value="TKA44306.1"/>
    <property type="molecule type" value="Genomic_DNA"/>
</dbReference>
<organism evidence="2 3">
    <name type="scientific">Friedmanniomyces endolithicus</name>
    <dbReference type="NCBI Taxonomy" id="329885"/>
    <lineage>
        <taxon>Eukaryota</taxon>
        <taxon>Fungi</taxon>
        <taxon>Dikarya</taxon>
        <taxon>Ascomycota</taxon>
        <taxon>Pezizomycotina</taxon>
        <taxon>Dothideomycetes</taxon>
        <taxon>Dothideomycetidae</taxon>
        <taxon>Mycosphaerellales</taxon>
        <taxon>Teratosphaeriaceae</taxon>
        <taxon>Friedmanniomyces</taxon>
    </lineage>
</organism>
<accession>A0A4U0V8L9</accession>
<proteinExistence type="predicted"/>
<evidence type="ECO:0000313" key="3">
    <source>
        <dbReference type="Proteomes" id="UP000310066"/>
    </source>
</evidence>
<name>A0A4U0V8L9_9PEZI</name>
<feature type="compositionally biased region" description="Basic and acidic residues" evidence="1">
    <location>
        <begin position="20"/>
        <end position="48"/>
    </location>
</feature>